<evidence type="ECO:0008006" key="3">
    <source>
        <dbReference type="Google" id="ProtNLM"/>
    </source>
</evidence>
<comment type="caution">
    <text evidence="1">The sequence shown here is derived from an EMBL/GenBank/DDBJ whole genome shotgun (WGS) entry which is preliminary data.</text>
</comment>
<protein>
    <recommendedName>
        <fullName evidence="3">NACHT domain-containing protein</fullName>
    </recommendedName>
</protein>
<name>A0AAD7A553_9AGAR</name>
<gene>
    <name evidence="1" type="ORF">DFH08DRAFT_621394</name>
</gene>
<feature type="non-terminal residue" evidence="1">
    <location>
        <position position="1"/>
    </location>
</feature>
<accession>A0AAD7A553</accession>
<feature type="non-terminal residue" evidence="1">
    <location>
        <position position="257"/>
    </location>
</feature>
<dbReference type="AlphaFoldDB" id="A0AAD7A553"/>
<reference evidence="1" key="1">
    <citation type="submission" date="2023-03" db="EMBL/GenBank/DDBJ databases">
        <title>Massive genome expansion in bonnet fungi (Mycena s.s.) driven by repeated elements and novel gene families across ecological guilds.</title>
        <authorList>
            <consortium name="Lawrence Berkeley National Laboratory"/>
            <person name="Harder C.B."/>
            <person name="Miyauchi S."/>
            <person name="Viragh M."/>
            <person name="Kuo A."/>
            <person name="Thoen E."/>
            <person name="Andreopoulos B."/>
            <person name="Lu D."/>
            <person name="Skrede I."/>
            <person name="Drula E."/>
            <person name="Henrissat B."/>
            <person name="Morin E."/>
            <person name="Kohler A."/>
            <person name="Barry K."/>
            <person name="LaButti K."/>
            <person name="Morin E."/>
            <person name="Salamov A."/>
            <person name="Lipzen A."/>
            <person name="Mereny Z."/>
            <person name="Hegedus B."/>
            <person name="Baldrian P."/>
            <person name="Stursova M."/>
            <person name="Weitz H."/>
            <person name="Taylor A."/>
            <person name="Grigoriev I.V."/>
            <person name="Nagy L.G."/>
            <person name="Martin F."/>
            <person name="Kauserud H."/>
        </authorList>
    </citation>
    <scope>NUCLEOTIDE SEQUENCE</scope>
    <source>
        <strain evidence="1">CBHHK002</strain>
    </source>
</reference>
<keyword evidence="2" id="KW-1185">Reference proteome</keyword>
<evidence type="ECO:0000313" key="2">
    <source>
        <dbReference type="Proteomes" id="UP001218218"/>
    </source>
</evidence>
<dbReference type="SUPFAM" id="SSF52540">
    <property type="entry name" value="P-loop containing nucleoside triphosphate hydrolases"/>
    <property type="match status" value="1"/>
</dbReference>
<dbReference type="EMBL" id="JARIHO010000015">
    <property type="protein sequence ID" value="KAJ7349755.1"/>
    <property type="molecule type" value="Genomic_DNA"/>
</dbReference>
<dbReference type="Gene3D" id="3.40.50.300">
    <property type="entry name" value="P-loop containing nucleotide triphosphate hydrolases"/>
    <property type="match status" value="1"/>
</dbReference>
<organism evidence="1 2">
    <name type="scientific">Mycena albidolilacea</name>
    <dbReference type="NCBI Taxonomy" id="1033008"/>
    <lineage>
        <taxon>Eukaryota</taxon>
        <taxon>Fungi</taxon>
        <taxon>Dikarya</taxon>
        <taxon>Basidiomycota</taxon>
        <taxon>Agaricomycotina</taxon>
        <taxon>Agaricomycetes</taxon>
        <taxon>Agaricomycetidae</taxon>
        <taxon>Agaricales</taxon>
        <taxon>Marasmiineae</taxon>
        <taxon>Mycenaceae</taxon>
        <taxon>Mycena</taxon>
    </lineage>
</organism>
<dbReference type="InterPro" id="IPR027417">
    <property type="entry name" value="P-loop_NTPase"/>
</dbReference>
<proteinExistence type="predicted"/>
<evidence type="ECO:0000313" key="1">
    <source>
        <dbReference type="EMBL" id="KAJ7349755.1"/>
    </source>
</evidence>
<sequence>VIMTMLNQQSPRLAILGGGGMSKTSLAKAVLHHPETLIRFEHRFFISAESVTNSIDLAALIGLHVGLKPGKDLTRSVVQYFVRKAPCLLVLDNLETAWEPIQDRGGVEEFLALLTDVEHLALIIKICGAERPAKVQWTHPFLLPLQPLSDEAAQETFLDITDSAYGVEDINQLLQLTDNMPLAVDLIAHLADYKGPANVLARLETERTSLLSVGHDRKSNLGVSISLPLSSPRITSNSQKLLSLLSILPNGLSDAEL</sequence>
<dbReference type="Proteomes" id="UP001218218">
    <property type="component" value="Unassembled WGS sequence"/>
</dbReference>